<evidence type="ECO:0000256" key="2">
    <source>
        <dbReference type="ARBA" id="ARBA00022729"/>
    </source>
</evidence>
<feature type="region of interest" description="Disordered" evidence="5">
    <location>
        <begin position="481"/>
        <end position="585"/>
    </location>
</feature>
<dbReference type="Proteomes" id="UP001591681">
    <property type="component" value="Unassembled WGS sequence"/>
</dbReference>
<dbReference type="GO" id="GO:0016020">
    <property type="term" value="C:membrane"/>
    <property type="evidence" value="ECO:0007669"/>
    <property type="project" value="UniProtKB-SubCell"/>
</dbReference>
<keyword evidence="10" id="KW-1185">Reference proteome</keyword>
<feature type="compositionally biased region" description="Polar residues" evidence="5">
    <location>
        <begin position="489"/>
        <end position="543"/>
    </location>
</feature>
<feature type="chain" id="PRO_5044852984" description="Ig-like domain-containing protein" evidence="7">
    <location>
        <begin position="25"/>
        <end position="585"/>
    </location>
</feature>
<gene>
    <name evidence="9" type="ORF">ACEWY4_001958</name>
</gene>
<feature type="compositionally biased region" description="Low complexity" evidence="5">
    <location>
        <begin position="547"/>
        <end position="562"/>
    </location>
</feature>
<feature type="compositionally biased region" description="Basic and acidic residues" evidence="5">
    <location>
        <begin position="238"/>
        <end position="256"/>
    </location>
</feature>
<dbReference type="PANTHER" id="PTHR12080:SF134">
    <property type="entry name" value="CD48 ANTIGEN"/>
    <property type="match status" value="1"/>
</dbReference>
<dbReference type="EMBL" id="JBHFQA010000002">
    <property type="protein sequence ID" value="KAL2102790.1"/>
    <property type="molecule type" value="Genomic_DNA"/>
</dbReference>
<evidence type="ECO:0000313" key="9">
    <source>
        <dbReference type="EMBL" id="KAL2102790.1"/>
    </source>
</evidence>
<dbReference type="PROSITE" id="PS50835">
    <property type="entry name" value="IG_LIKE"/>
    <property type="match status" value="1"/>
</dbReference>
<keyword evidence="2 7" id="KW-0732">Signal</keyword>
<proteinExistence type="predicted"/>
<feature type="signal peptide" evidence="7">
    <location>
        <begin position="1"/>
        <end position="24"/>
    </location>
</feature>
<evidence type="ECO:0000256" key="4">
    <source>
        <dbReference type="ARBA" id="ARBA00023180"/>
    </source>
</evidence>
<feature type="domain" description="Ig-like" evidence="8">
    <location>
        <begin position="111"/>
        <end position="192"/>
    </location>
</feature>
<feature type="transmembrane region" description="Helical" evidence="6">
    <location>
        <begin position="208"/>
        <end position="229"/>
    </location>
</feature>
<evidence type="ECO:0000256" key="6">
    <source>
        <dbReference type="SAM" id="Phobius"/>
    </source>
</evidence>
<keyword evidence="6" id="KW-1133">Transmembrane helix</keyword>
<feature type="region of interest" description="Disordered" evidence="5">
    <location>
        <begin position="238"/>
        <end position="267"/>
    </location>
</feature>
<evidence type="ECO:0000256" key="7">
    <source>
        <dbReference type="SAM" id="SignalP"/>
    </source>
</evidence>
<dbReference type="InterPro" id="IPR015631">
    <property type="entry name" value="CD2/SLAM_rcpt"/>
</dbReference>
<dbReference type="AlphaFoldDB" id="A0ABD1KUE8"/>
<dbReference type="Gene3D" id="2.60.40.10">
    <property type="entry name" value="Immunoglobulins"/>
    <property type="match status" value="2"/>
</dbReference>
<sequence length="585" mass="62330">MAPRNSKKTPVLCVILTLLYGASPNAINVATKGKVTLKPGVEGEIEDILWKHNGNKMVEWDKSGGPPSEYLTFKNRTKLNTNTGDVTIINLAKDDSGSYEAEIQIAGVLKPITREVKVIDPVTKANITCQTSDAMTTLHCAAAGDSLTYSWSGPGLQTAGMRGQTGPQISQENQDSVYTCEVTNPVSNSSVSFHSNDCFASGNPLPTIIGVVAAVVVSVALAVGVWCYCIKTKQRGQRRTENDTRSLQEAEVEKPLVRSSPAGPNEVSDSVLHVDVDADAVPFSGLSEGYVHGMAERYENCLKKCSVFKNNQSEVKTGQCKMFDEEFTSQEIGDKQHIPEASVHPRGSSSGFSQASVLSQQISHANSSDITGNEQDMPVTESKRYSSSVENMNADINLSDEVGSFTAQSDIEQGNTVDIAESLAHNESMEGTCVSDEDRNTPIEDESTINTSPSDITVEASIYGEQNAGVECAGSSSFIQDSNERQDTLALSEQSSHASPSATIADDTLQTEGNTNLSSVENSNTDEVRSSVTQPSHEPSTEGNIGDAVSAESAEPSAADPEPGNESSKPALKPKPTIPPKPKLT</sequence>
<dbReference type="PANTHER" id="PTHR12080">
    <property type="entry name" value="SIGNALING LYMPHOCYTIC ACTIVATION MOLECULE"/>
    <property type="match status" value="1"/>
</dbReference>
<feature type="region of interest" description="Disordered" evidence="5">
    <location>
        <begin position="427"/>
        <end position="451"/>
    </location>
</feature>
<accession>A0ABD1KUE8</accession>
<protein>
    <recommendedName>
        <fullName evidence="8">Ig-like domain-containing protein</fullName>
    </recommendedName>
</protein>
<dbReference type="InterPro" id="IPR036179">
    <property type="entry name" value="Ig-like_dom_sf"/>
</dbReference>
<evidence type="ECO:0000256" key="5">
    <source>
        <dbReference type="SAM" id="MobiDB-lite"/>
    </source>
</evidence>
<name>A0ABD1KUE8_9TELE</name>
<dbReference type="InterPro" id="IPR013783">
    <property type="entry name" value="Ig-like_fold"/>
</dbReference>
<reference evidence="9 10" key="1">
    <citation type="submission" date="2024-09" db="EMBL/GenBank/DDBJ databases">
        <title>A chromosome-level genome assembly of Gray's grenadier anchovy, Coilia grayii.</title>
        <authorList>
            <person name="Fu Z."/>
        </authorList>
    </citation>
    <scope>NUCLEOTIDE SEQUENCE [LARGE SCALE GENOMIC DNA]</scope>
    <source>
        <strain evidence="9">G4</strain>
        <tissue evidence="9">Muscle</tissue>
    </source>
</reference>
<organism evidence="9 10">
    <name type="scientific">Coilia grayii</name>
    <name type="common">Gray's grenadier anchovy</name>
    <dbReference type="NCBI Taxonomy" id="363190"/>
    <lineage>
        <taxon>Eukaryota</taxon>
        <taxon>Metazoa</taxon>
        <taxon>Chordata</taxon>
        <taxon>Craniata</taxon>
        <taxon>Vertebrata</taxon>
        <taxon>Euteleostomi</taxon>
        <taxon>Actinopterygii</taxon>
        <taxon>Neopterygii</taxon>
        <taxon>Teleostei</taxon>
        <taxon>Clupei</taxon>
        <taxon>Clupeiformes</taxon>
        <taxon>Clupeoidei</taxon>
        <taxon>Engraulidae</taxon>
        <taxon>Coilinae</taxon>
        <taxon>Coilia</taxon>
    </lineage>
</organism>
<evidence type="ECO:0000256" key="3">
    <source>
        <dbReference type="ARBA" id="ARBA00023136"/>
    </source>
</evidence>
<dbReference type="SUPFAM" id="SSF48726">
    <property type="entry name" value="Immunoglobulin"/>
    <property type="match status" value="1"/>
</dbReference>
<dbReference type="InterPro" id="IPR007110">
    <property type="entry name" value="Ig-like_dom"/>
</dbReference>
<keyword evidence="4" id="KW-0325">Glycoprotein</keyword>
<evidence type="ECO:0000256" key="1">
    <source>
        <dbReference type="ARBA" id="ARBA00004370"/>
    </source>
</evidence>
<keyword evidence="6" id="KW-0812">Transmembrane</keyword>
<evidence type="ECO:0000313" key="10">
    <source>
        <dbReference type="Proteomes" id="UP001591681"/>
    </source>
</evidence>
<keyword evidence="3 6" id="KW-0472">Membrane</keyword>
<comment type="caution">
    <text evidence="9">The sequence shown here is derived from an EMBL/GenBank/DDBJ whole genome shotgun (WGS) entry which is preliminary data.</text>
</comment>
<comment type="subcellular location">
    <subcellularLocation>
        <location evidence="1">Membrane</location>
    </subcellularLocation>
</comment>
<evidence type="ECO:0000259" key="8">
    <source>
        <dbReference type="PROSITE" id="PS50835"/>
    </source>
</evidence>
<feature type="compositionally biased region" description="Pro residues" evidence="5">
    <location>
        <begin position="576"/>
        <end position="585"/>
    </location>
</feature>